<dbReference type="Proteomes" id="UP001599756">
    <property type="component" value="Unassembled WGS sequence"/>
</dbReference>
<evidence type="ECO:0000313" key="4">
    <source>
        <dbReference type="Proteomes" id="UP001599756"/>
    </source>
</evidence>
<protein>
    <recommendedName>
        <fullName evidence="5">Secreted protein</fullName>
    </recommendedName>
</protein>
<comment type="caution">
    <text evidence="3">The sequence shown here is derived from an EMBL/GenBank/DDBJ whole genome shotgun (WGS) entry which is preliminary data.</text>
</comment>
<evidence type="ECO:0000256" key="1">
    <source>
        <dbReference type="SAM" id="MobiDB-lite"/>
    </source>
</evidence>
<feature type="compositionally biased region" description="Polar residues" evidence="1">
    <location>
        <begin position="225"/>
        <end position="235"/>
    </location>
</feature>
<keyword evidence="2" id="KW-0732">Signal</keyword>
<feature type="signal peptide" evidence="2">
    <location>
        <begin position="1"/>
        <end position="20"/>
    </location>
</feature>
<gene>
    <name evidence="3" type="ORF">ACFW88_18040</name>
</gene>
<accession>A0ABW6H711</accession>
<name>A0ABW6H711_9ACTN</name>
<organism evidence="3 4">
    <name type="scientific">Streptomyces anandii</name>
    <dbReference type="NCBI Taxonomy" id="285454"/>
    <lineage>
        <taxon>Bacteria</taxon>
        <taxon>Bacillati</taxon>
        <taxon>Actinomycetota</taxon>
        <taxon>Actinomycetes</taxon>
        <taxon>Kitasatosporales</taxon>
        <taxon>Streptomycetaceae</taxon>
        <taxon>Streptomyces</taxon>
    </lineage>
</organism>
<feature type="region of interest" description="Disordered" evidence="1">
    <location>
        <begin position="24"/>
        <end position="78"/>
    </location>
</feature>
<feature type="compositionally biased region" description="Polar residues" evidence="1">
    <location>
        <begin position="190"/>
        <end position="217"/>
    </location>
</feature>
<dbReference type="RefSeq" id="WP_381841560.1">
    <property type="nucleotide sequence ID" value="NZ_JBHYTS010000025.1"/>
</dbReference>
<sequence length="665" mass="69391">MSVGAAALLLLGAGVATATAAEGGSGFHRNLDPNAAPSSRPAAGPEREATAAASRPVSGKNPSAGPGKKDSSGVWQVTTPRVRLSNTVTDADGSTANLTFEVWTADSSGNAKTQVKISDNQYGVLVSDFVKSGSTASVTVGAGRLKPNVDYVFHTSAYAKDSGLYETSWSPWARFRVTMPVDLTLPAPNASAQNPDQSAQPYTNTMAPPSPWKTTAAPSRDRSAASGSFPTRCTTSSDGVKVCGKAELYDGRNFTLHRHTGSRGTAAALSSLVSGCDPANPRTGLWTTRFEECSSFTLSWEATLNNAPVGTVKALVVNERQLDQKSGNITERISVTDVDVPATIPAFTLDAPKIDCEPSGNCGVQNLSGWTGAAAWVPGDHHSVTADASYVWGPDLTGPNTTKPQVMKLGVAVALQGNPKIPGQTVQTTPAAFMDVVGGDLENGGAPDQIRCDNTKIINAVPTTGCVFHNYVPTYTFNAAKYPQASSHAWLIQHKLANHPGGKADSKPLYFLPDGDISGNRTVICPTGWAAANGDTSALNGTTDKELNCDEFAFNATYNSGGMPSLAGGLNPVGSGDACVQTLASKQDGTVHLFNIDGLVPTWKEVCGRSAISGNDNSGSMAAFAAFNAKQRLLDRDPYWLNTNMSAACSADSTTVKCTMTANNR</sequence>
<evidence type="ECO:0008006" key="5">
    <source>
        <dbReference type="Google" id="ProtNLM"/>
    </source>
</evidence>
<evidence type="ECO:0000256" key="2">
    <source>
        <dbReference type="SAM" id="SignalP"/>
    </source>
</evidence>
<evidence type="ECO:0000313" key="3">
    <source>
        <dbReference type="EMBL" id="MFE1752413.1"/>
    </source>
</evidence>
<reference evidence="3 4" key="1">
    <citation type="submission" date="2024-09" db="EMBL/GenBank/DDBJ databases">
        <title>The Natural Products Discovery Center: Release of the First 8490 Sequenced Strains for Exploring Actinobacteria Biosynthetic Diversity.</title>
        <authorList>
            <person name="Kalkreuter E."/>
            <person name="Kautsar S.A."/>
            <person name="Yang D."/>
            <person name="Bader C.D."/>
            <person name="Teijaro C.N."/>
            <person name="Fluegel L."/>
            <person name="Davis C.M."/>
            <person name="Simpson J.R."/>
            <person name="Lauterbach L."/>
            <person name="Steele A.D."/>
            <person name="Gui C."/>
            <person name="Meng S."/>
            <person name="Li G."/>
            <person name="Viehrig K."/>
            <person name="Ye F."/>
            <person name="Su P."/>
            <person name="Kiefer A.F."/>
            <person name="Nichols A."/>
            <person name="Cepeda A.J."/>
            <person name="Yan W."/>
            <person name="Fan B."/>
            <person name="Jiang Y."/>
            <person name="Adhikari A."/>
            <person name="Zheng C.-J."/>
            <person name="Schuster L."/>
            <person name="Cowan T.M."/>
            <person name="Smanski M.J."/>
            <person name="Chevrette M.G."/>
            <person name="De Carvalho L.P.S."/>
            <person name="Shen B."/>
        </authorList>
    </citation>
    <scope>NUCLEOTIDE SEQUENCE [LARGE SCALE GENOMIC DNA]</scope>
    <source>
        <strain evidence="3 4">NPDC059500</strain>
    </source>
</reference>
<feature type="region of interest" description="Disordered" evidence="1">
    <location>
        <begin position="186"/>
        <end position="235"/>
    </location>
</feature>
<keyword evidence="4" id="KW-1185">Reference proteome</keyword>
<feature type="chain" id="PRO_5045655585" description="Secreted protein" evidence="2">
    <location>
        <begin position="21"/>
        <end position="665"/>
    </location>
</feature>
<proteinExistence type="predicted"/>
<dbReference type="EMBL" id="JBHYTS010000025">
    <property type="protein sequence ID" value="MFE1752413.1"/>
    <property type="molecule type" value="Genomic_DNA"/>
</dbReference>